<dbReference type="Pfam" id="PF13289">
    <property type="entry name" value="SIR2_2"/>
    <property type="match status" value="1"/>
</dbReference>
<accession>A0ABW8QEM6</accession>
<protein>
    <submittedName>
        <fullName evidence="1">SIR2 family protein</fullName>
    </submittedName>
</protein>
<dbReference type="EMBL" id="JBJHGH010000001">
    <property type="protein sequence ID" value="MFK8973944.1"/>
    <property type="molecule type" value="Genomic_DNA"/>
</dbReference>
<dbReference type="InterPro" id="IPR029035">
    <property type="entry name" value="DHS-like_NAD/FAD-binding_dom"/>
</dbReference>
<proteinExistence type="predicted"/>
<sequence length="337" mass="37811">MTEFNYQKQAQDFYGKAPVIILGSGASAAYGMSGMSGLAKHLVAETDLTGLSKDEIIAWEHFCQVLQDGVDLESALHKVVVSEILTARIIKSTWGLINFEDINIFNLSLQNNAMFPLSRLLEHMFKSSLRVINIVTTNYDRLAEYACEQGRIHHFTGFTYGFFRQLATPSEISVSRRVNIWKVHGSVDWFQSPVKDTIALSNIHDVPESHEPQIVTPGTQKYQKTHLEPFRSIIKNADEAINSACSYLCVGYGFNDEHIQPKLIAKCLRNKVPITIITYTLSDAAKKLIIESNAQNYLAIERGDTDDQSIIYSSLAKAPVTVEKNLWSLEGYLSLIM</sequence>
<name>A0ABW8QEM6_9GAMM</name>
<dbReference type="RefSeq" id="WP_072264893.1">
    <property type="nucleotide sequence ID" value="NZ_CP124750.1"/>
</dbReference>
<reference evidence="1 2" key="1">
    <citation type="submission" date="2024-11" db="EMBL/GenBank/DDBJ databases">
        <title>Draft genomes of five putative biosurfactant-producing Serratia sp. isolates from Laguna de Bay, Philippines.</title>
        <authorList>
            <person name="Lantican N."/>
            <person name="Barredo G.A."/>
            <person name="Rosana A."/>
            <person name="Siababa A.C."/>
            <person name="Montecillo A."/>
        </authorList>
    </citation>
    <scope>NUCLEOTIDE SEQUENCE [LARGE SCALE GENOMIC DNA]</scope>
    <source>
        <strain evidence="1 2">WS11a</strain>
    </source>
</reference>
<dbReference type="GeneID" id="301146844"/>
<evidence type="ECO:0000313" key="1">
    <source>
        <dbReference type="EMBL" id="MFK8973944.1"/>
    </source>
</evidence>
<comment type="caution">
    <text evidence="1">The sequence shown here is derived from an EMBL/GenBank/DDBJ whole genome shotgun (WGS) entry which is preliminary data.</text>
</comment>
<dbReference type="SUPFAM" id="SSF52467">
    <property type="entry name" value="DHS-like NAD/FAD-binding domain"/>
    <property type="match status" value="1"/>
</dbReference>
<evidence type="ECO:0000313" key="2">
    <source>
        <dbReference type="Proteomes" id="UP001622968"/>
    </source>
</evidence>
<gene>
    <name evidence="1" type="ORF">ACJBEI_01815</name>
</gene>
<keyword evidence="2" id="KW-1185">Reference proteome</keyword>
<organism evidence="1 2">
    <name type="scientific">Serratia sarumanii</name>
    <dbReference type="NCBI Taxonomy" id="3020826"/>
    <lineage>
        <taxon>Bacteria</taxon>
        <taxon>Pseudomonadati</taxon>
        <taxon>Pseudomonadota</taxon>
        <taxon>Gammaproteobacteria</taxon>
        <taxon>Enterobacterales</taxon>
        <taxon>Yersiniaceae</taxon>
        <taxon>Serratia</taxon>
    </lineage>
</organism>
<dbReference type="Proteomes" id="UP001622968">
    <property type="component" value="Unassembled WGS sequence"/>
</dbReference>